<feature type="chain" id="PRO_5018173476" evidence="1">
    <location>
        <begin position="23"/>
        <end position="110"/>
    </location>
</feature>
<sequence length="110" mass="12365">MSWRLTIGLLAVLVGIVSVACGQRQPGAAADPYAFITCRTECLRKQSVCAIICNKLCTIFQRDGVDSEECQGLVEHCHRCWDHCQKDLLRCFVKCYPEDQADHHADLPEL</sequence>
<evidence type="ECO:0000256" key="1">
    <source>
        <dbReference type="SAM" id="SignalP"/>
    </source>
</evidence>
<feature type="signal peptide" evidence="1">
    <location>
        <begin position="1"/>
        <end position="22"/>
    </location>
</feature>
<proteinExistence type="predicted"/>
<reference evidence="2 3" key="1">
    <citation type="submission" date="2018-03" db="EMBL/GenBank/DDBJ databases">
        <authorList>
            <person name="Fogelqvist J."/>
        </authorList>
    </citation>
    <scope>NUCLEOTIDE SEQUENCE [LARGE SCALE GENOMIC DNA]</scope>
</reference>
<geneLocation type="mitochondrion" evidence="2"/>
<keyword evidence="1" id="KW-0732">Signal</keyword>
<dbReference type="Proteomes" id="UP000290189">
    <property type="component" value="Unassembled WGS sequence"/>
</dbReference>
<dbReference type="EMBL" id="OVEO01000013">
    <property type="protein sequence ID" value="SPR00193.1"/>
    <property type="molecule type" value="Genomic_DNA"/>
</dbReference>
<organism evidence="2 3">
    <name type="scientific">Plasmodiophora brassicae</name>
    <name type="common">Clubroot disease agent</name>
    <dbReference type="NCBI Taxonomy" id="37360"/>
    <lineage>
        <taxon>Eukaryota</taxon>
        <taxon>Sar</taxon>
        <taxon>Rhizaria</taxon>
        <taxon>Endomyxa</taxon>
        <taxon>Phytomyxea</taxon>
        <taxon>Plasmodiophorida</taxon>
        <taxon>Plasmodiophoridae</taxon>
        <taxon>Plasmodiophora</taxon>
    </lineage>
</organism>
<accession>A0A3P3YJ12</accession>
<protein>
    <submittedName>
        <fullName evidence="2">Uncharacterized protein</fullName>
    </submittedName>
</protein>
<gene>
    <name evidence="2" type="ORF">PLBR_LOCUS7408</name>
</gene>
<name>A0A3P3YJ12_PLABS</name>
<dbReference type="AlphaFoldDB" id="A0A3P3YJ12"/>
<evidence type="ECO:0000313" key="2">
    <source>
        <dbReference type="EMBL" id="SPR00193.1"/>
    </source>
</evidence>
<keyword evidence="2" id="KW-0496">Mitochondrion</keyword>
<dbReference type="PROSITE" id="PS51257">
    <property type="entry name" value="PROKAR_LIPOPROTEIN"/>
    <property type="match status" value="1"/>
</dbReference>
<evidence type="ECO:0000313" key="3">
    <source>
        <dbReference type="Proteomes" id="UP000290189"/>
    </source>
</evidence>